<accession>A0ABT2JK35</accession>
<proteinExistence type="predicted"/>
<organism evidence="3 4">
    <name type="scientific">Actinophytocola gossypii</name>
    <dbReference type="NCBI Taxonomy" id="2812003"/>
    <lineage>
        <taxon>Bacteria</taxon>
        <taxon>Bacillati</taxon>
        <taxon>Actinomycetota</taxon>
        <taxon>Actinomycetes</taxon>
        <taxon>Pseudonocardiales</taxon>
        <taxon>Pseudonocardiaceae</taxon>
    </lineage>
</organism>
<evidence type="ECO:0000256" key="2">
    <source>
        <dbReference type="SAM" id="MobiDB-lite"/>
    </source>
</evidence>
<dbReference type="Proteomes" id="UP001156441">
    <property type="component" value="Unassembled WGS sequence"/>
</dbReference>
<reference evidence="3 4" key="1">
    <citation type="submission" date="2021-02" db="EMBL/GenBank/DDBJ databases">
        <title>Actinophytocola xerophila sp. nov., isolated from soil of cotton cropping field.</title>
        <authorList>
            <person name="Huang R."/>
            <person name="Chen X."/>
            <person name="Ge X."/>
            <person name="Liu W."/>
        </authorList>
    </citation>
    <scope>NUCLEOTIDE SEQUENCE [LARGE SCALE GENOMIC DNA]</scope>
    <source>
        <strain evidence="3 4">S1-96</strain>
    </source>
</reference>
<dbReference type="SUPFAM" id="SSF46689">
    <property type="entry name" value="Homeodomain-like"/>
    <property type="match status" value="1"/>
</dbReference>
<gene>
    <name evidence="3" type="ORF">JT362_34610</name>
</gene>
<evidence type="ECO:0000256" key="1">
    <source>
        <dbReference type="SAM" id="Coils"/>
    </source>
</evidence>
<dbReference type="InterPro" id="IPR052546">
    <property type="entry name" value="Transposase_8_domain"/>
</dbReference>
<keyword evidence="4" id="KW-1185">Reference proteome</keyword>
<dbReference type="InterPro" id="IPR009057">
    <property type="entry name" value="Homeodomain-like_sf"/>
</dbReference>
<dbReference type="InterPro" id="IPR002514">
    <property type="entry name" value="Transposase_8"/>
</dbReference>
<dbReference type="Pfam" id="PF01527">
    <property type="entry name" value="HTH_Tnp_1"/>
    <property type="match status" value="1"/>
</dbReference>
<comment type="caution">
    <text evidence="3">The sequence shown here is derived from an EMBL/GenBank/DDBJ whole genome shotgun (WGS) entry which is preliminary data.</text>
</comment>
<sequence>MATRRRRHTPEQIIRKLREGEKQLGQGAELPEVCRRLEITEATWYWWRNQYGGMKGDDAKRLEELERENARLKKMVAEQALDIDMLKELNRGNW</sequence>
<dbReference type="PANTHER" id="PTHR33609">
    <property type="entry name" value="LOW CALCIUM RESPONSE LOCUS PROTEIN S"/>
    <property type="match status" value="1"/>
</dbReference>
<protein>
    <submittedName>
        <fullName evidence="3">Transposase</fullName>
    </submittedName>
</protein>
<feature type="compositionally biased region" description="Basic and acidic residues" evidence="2">
    <location>
        <begin position="9"/>
        <end position="22"/>
    </location>
</feature>
<dbReference type="EMBL" id="JAFFZE010000036">
    <property type="protein sequence ID" value="MCT2588255.1"/>
    <property type="molecule type" value="Genomic_DNA"/>
</dbReference>
<feature type="coiled-coil region" evidence="1">
    <location>
        <begin position="55"/>
        <end position="82"/>
    </location>
</feature>
<keyword evidence="1" id="KW-0175">Coiled coil</keyword>
<feature type="region of interest" description="Disordered" evidence="2">
    <location>
        <begin position="1"/>
        <end position="25"/>
    </location>
</feature>
<evidence type="ECO:0000313" key="3">
    <source>
        <dbReference type="EMBL" id="MCT2588255.1"/>
    </source>
</evidence>
<evidence type="ECO:0000313" key="4">
    <source>
        <dbReference type="Proteomes" id="UP001156441"/>
    </source>
</evidence>
<dbReference type="PANTHER" id="PTHR33609:SF1">
    <property type="entry name" value="TRANSPOSASE"/>
    <property type="match status" value="1"/>
</dbReference>
<name>A0ABT2JK35_9PSEU</name>